<accession>A0A542ZUK2</accession>
<dbReference type="InterPro" id="IPR008927">
    <property type="entry name" value="6-PGluconate_DH-like_C_sf"/>
</dbReference>
<dbReference type="AlphaFoldDB" id="A0A542ZUK2"/>
<dbReference type="Pfam" id="PF02153">
    <property type="entry name" value="PDH_N"/>
    <property type="match status" value="1"/>
</dbReference>
<comment type="caution">
    <text evidence="5">The sequence shown here is derived from an EMBL/GenBank/DDBJ whole genome shotgun (WGS) entry which is preliminary data.</text>
</comment>
<evidence type="ECO:0000256" key="1">
    <source>
        <dbReference type="ARBA" id="ARBA00007964"/>
    </source>
</evidence>
<dbReference type="InterPro" id="IPR046826">
    <property type="entry name" value="PDH_N"/>
</dbReference>
<dbReference type="PANTHER" id="PTHR21363:SF0">
    <property type="entry name" value="PREPHENATE DEHYDROGENASE [NADP(+)]"/>
    <property type="match status" value="1"/>
</dbReference>
<dbReference type="InterPro" id="IPR003099">
    <property type="entry name" value="Prephen_DH"/>
</dbReference>
<dbReference type="PANTHER" id="PTHR21363">
    <property type="entry name" value="PREPHENATE DEHYDROGENASE"/>
    <property type="match status" value="1"/>
</dbReference>
<evidence type="ECO:0000313" key="6">
    <source>
        <dbReference type="Proteomes" id="UP000315389"/>
    </source>
</evidence>
<feature type="coiled-coil region" evidence="3">
    <location>
        <begin position="242"/>
        <end position="269"/>
    </location>
</feature>
<dbReference type="InterPro" id="IPR036291">
    <property type="entry name" value="NAD(P)-bd_dom_sf"/>
</dbReference>
<dbReference type="EMBL" id="VFOS01000001">
    <property type="protein sequence ID" value="TQL64038.1"/>
    <property type="molecule type" value="Genomic_DNA"/>
</dbReference>
<proteinExistence type="inferred from homology"/>
<dbReference type="Gene3D" id="1.10.3660.10">
    <property type="entry name" value="6-phosphogluconate dehydrogenase C-terminal like domain"/>
    <property type="match status" value="1"/>
</dbReference>
<dbReference type="RefSeq" id="WP_142118677.1">
    <property type="nucleotide sequence ID" value="NZ_BAAASV010000003.1"/>
</dbReference>
<dbReference type="GO" id="GO:0008977">
    <property type="term" value="F:prephenate dehydrogenase (NAD+) activity"/>
    <property type="evidence" value="ECO:0007669"/>
    <property type="project" value="InterPro"/>
</dbReference>
<evidence type="ECO:0000313" key="5">
    <source>
        <dbReference type="EMBL" id="TQL64038.1"/>
    </source>
</evidence>
<comment type="similarity">
    <text evidence="1">Belongs to the prephenate/arogenate dehydrogenase family.</text>
</comment>
<keyword evidence="3" id="KW-0175">Coiled coil</keyword>
<evidence type="ECO:0000259" key="4">
    <source>
        <dbReference type="PROSITE" id="PS51176"/>
    </source>
</evidence>
<feature type="domain" description="Prephenate/arogenate dehydrogenase" evidence="4">
    <location>
        <begin position="5"/>
        <end position="293"/>
    </location>
</feature>
<dbReference type="GO" id="GO:0070403">
    <property type="term" value="F:NAD+ binding"/>
    <property type="evidence" value="ECO:0007669"/>
    <property type="project" value="InterPro"/>
</dbReference>
<dbReference type="InterPro" id="IPR046825">
    <property type="entry name" value="PDH_C"/>
</dbReference>
<dbReference type="GO" id="GO:0004665">
    <property type="term" value="F:prephenate dehydrogenase (NADP+) activity"/>
    <property type="evidence" value="ECO:0007669"/>
    <property type="project" value="InterPro"/>
</dbReference>
<reference evidence="5 6" key="1">
    <citation type="submission" date="2019-06" db="EMBL/GenBank/DDBJ databases">
        <title>Sequencing the genomes of 1000 actinobacteria strains.</title>
        <authorList>
            <person name="Klenk H.-P."/>
        </authorList>
    </citation>
    <scope>NUCLEOTIDE SEQUENCE [LARGE SCALE GENOMIC DNA]</scope>
    <source>
        <strain evidence="5 6">DSM 4813</strain>
    </source>
</reference>
<dbReference type="OrthoDB" id="9802008at2"/>
<dbReference type="InterPro" id="IPR050812">
    <property type="entry name" value="Preph/Arog_dehydrog"/>
</dbReference>
<dbReference type="GO" id="GO:0006571">
    <property type="term" value="P:tyrosine biosynthetic process"/>
    <property type="evidence" value="ECO:0007669"/>
    <property type="project" value="InterPro"/>
</dbReference>
<keyword evidence="6" id="KW-1185">Reference proteome</keyword>
<gene>
    <name evidence="5" type="ORF">FB461_0523</name>
</gene>
<evidence type="ECO:0000256" key="2">
    <source>
        <dbReference type="ARBA" id="ARBA00023002"/>
    </source>
</evidence>
<protein>
    <submittedName>
        <fullName evidence="5">Prephenate dehydrogenase</fullName>
    </submittedName>
</protein>
<organism evidence="5 6">
    <name type="scientific">Rarobacter faecitabidus</name>
    <dbReference type="NCBI Taxonomy" id="13243"/>
    <lineage>
        <taxon>Bacteria</taxon>
        <taxon>Bacillati</taxon>
        <taxon>Actinomycetota</taxon>
        <taxon>Actinomycetes</taxon>
        <taxon>Micrococcales</taxon>
        <taxon>Rarobacteraceae</taxon>
        <taxon>Rarobacter</taxon>
    </lineage>
</organism>
<dbReference type="SUPFAM" id="SSF51735">
    <property type="entry name" value="NAD(P)-binding Rossmann-fold domains"/>
    <property type="match status" value="1"/>
</dbReference>
<dbReference type="Pfam" id="PF20463">
    <property type="entry name" value="PDH_C"/>
    <property type="match status" value="1"/>
</dbReference>
<keyword evidence="2" id="KW-0560">Oxidoreductase</keyword>
<dbReference type="SUPFAM" id="SSF48179">
    <property type="entry name" value="6-phosphogluconate dehydrogenase C-terminal domain-like"/>
    <property type="match status" value="1"/>
</dbReference>
<dbReference type="Proteomes" id="UP000315389">
    <property type="component" value="Unassembled WGS sequence"/>
</dbReference>
<evidence type="ECO:0000256" key="3">
    <source>
        <dbReference type="SAM" id="Coils"/>
    </source>
</evidence>
<dbReference type="PROSITE" id="PS51176">
    <property type="entry name" value="PDH_ADH"/>
    <property type="match status" value="1"/>
</dbReference>
<sequence length="333" mass="34932">MVTAPRIGVVGLGLIGGSIARLLRARGVTFVAWDPDPTTRSLARAGEIPARDDLEDLAEFAPELVIVAAPLRSMRDVFSALAPLVSPETTVVDVGSVKGPVREWAREAGLGRSYVGAHPMAGTERTGFAASSADLLERVTWAVTVDDATPRGHAERVLWLVLEVARSRALLLTDDDHDRAVALISHLPHVFAAQLLAQAEGSPLAGAARALAAGSFRDGTRVARGDSARSEAMVLANAPAVRAGLADAVADLRRLADDLERAARDADISWFFARQNAEAEDLGATATGAPSDADAGAVSDRIAWEQDWQGLATEAGRRGGAVVAFDDEGLTLL</sequence>
<name>A0A542ZUK2_RARFA</name>
<dbReference type="Gene3D" id="3.40.50.720">
    <property type="entry name" value="NAD(P)-binding Rossmann-like Domain"/>
    <property type="match status" value="1"/>
</dbReference>